<dbReference type="Proteomes" id="UP000608890">
    <property type="component" value="Unassembled WGS sequence"/>
</dbReference>
<comment type="caution">
    <text evidence="1">The sequence shown here is derived from an EMBL/GenBank/DDBJ whole genome shotgun (WGS) entry which is preliminary data.</text>
</comment>
<reference evidence="1" key="2">
    <citation type="submission" date="2020-09" db="EMBL/GenBank/DDBJ databases">
        <authorList>
            <person name="Sun Q."/>
            <person name="Zhou Y."/>
        </authorList>
    </citation>
    <scope>NUCLEOTIDE SEQUENCE</scope>
    <source>
        <strain evidence="1">CGMCC 4.7312</strain>
    </source>
</reference>
<reference evidence="1" key="1">
    <citation type="journal article" date="2014" name="Int. J. Syst. Evol. Microbiol.">
        <title>Complete genome sequence of Corynebacterium casei LMG S-19264T (=DSM 44701T), isolated from a smear-ripened cheese.</title>
        <authorList>
            <consortium name="US DOE Joint Genome Institute (JGI-PGF)"/>
            <person name="Walter F."/>
            <person name="Albersmeier A."/>
            <person name="Kalinowski J."/>
            <person name="Ruckert C."/>
        </authorList>
    </citation>
    <scope>NUCLEOTIDE SEQUENCE</scope>
    <source>
        <strain evidence="1">CGMCC 4.7312</strain>
    </source>
</reference>
<keyword evidence="2" id="KW-1185">Reference proteome</keyword>
<accession>A0A917X1C8</accession>
<gene>
    <name evidence="1" type="ORF">GCM10011608_38300</name>
</gene>
<organism evidence="1 2">
    <name type="scientific">Micromonospora sonchi</name>
    <dbReference type="NCBI Taxonomy" id="1763543"/>
    <lineage>
        <taxon>Bacteria</taxon>
        <taxon>Bacillati</taxon>
        <taxon>Actinomycetota</taxon>
        <taxon>Actinomycetes</taxon>
        <taxon>Micromonosporales</taxon>
        <taxon>Micromonosporaceae</taxon>
        <taxon>Micromonospora</taxon>
    </lineage>
</organism>
<protein>
    <submittedName>
        <fullName evidence="1">Uncharacterized protein</fullName>
    </submittedName>
</protein>
<dbReference type="AlphaFoldDB" id="A0A917X1C8"/>
<evidence type="ECO:0000313" key="2">
    <source>
        <dbReference type="Proteomes" id="UP000608890"/>
    </source>
</evidence>
<dbReference type="EMBL" id="BMNB01000018">
    <property type="protein sequence ID" value="GGM49682.1"/>
    <property type="molecule type" value="Genomic_DNA"/>
</dbReference>
<name>A0A917X1C8_9ACTN</name>
<proteinExistence type="predicted"/>
<sequence>MAALLDGLTVRLLCNALGSAEATALIDAHLAGLSRAAAPAGPPR</sequence>
<evidence type="ECO:0000313" key="1">
    <source>
        <dbReference type="EMBL" id="GGM49682.1"/>
    </source>
</evidence>